<dbReference type="AlphaFoldDB" id="A0AA47GGA2"/>
<dbReference type="EMBL" id="CP084389">
    <property type="protein sequence ID" value="UZX28988.1"/>
    <property type="molecule type" value="Genomic_DNA"/>
</dbReference>
<evidence type="ECO:0000313" key="3">
    <source>
        <dbReference type="Proteomes" id="UP001164557"/>
    </source>
</evidence>
<keyword evidence="1" id="KW-0472">Membrane</keyword>
<keyword evidence="1" id="KW-0812">Transmembrane</keyword>
<keyword evidence="3" id="KW-1185">Reference proteome</keyword>
<dbReference type="Proteomes" id="UP001164557">
    <property type="component" value="Chromosome"/>
</dbReference>
<keyword evidence="1" id="KW-1133">Transmembrane helix</keyword>
<organism evidence="2 3">
    <name type="scientific">Lactobacillus helsingborgensis</name>
    <dbReference type="NCBI Taxonomy" id="1218494"/>
    <lineage>
        <taxon>Bacteria</taxon>
        <taxon>Bacillati</taxon>
        <taxon>Bacillota</taxon>
        <taxon>Bacilli</taxon>
        <taxon>Lactobacillales</taxon>
        <taxon>Lactobacillaceae</taxon>
        <taxon>Lactobacillus</taxon>
    </lineage>
</organism>
<protein>
    <submittedName>
        <fullName evidence="2">Uncharacterized protein</fullName>
    </submittedName>
</protein>
<evidence type="ECO:0000313" key="2">
    <source>
        <dbReference type="EMBL" id="UZX28988.1"/>
    </source>
</evidence>
<sequence>MGFWVMLISLAVGAFLIYMCFAKNTSQSVKVTLFLTGLILIAGAIFLSTPQGAAFVMEIT</sequence>
<gene>
    <name evidence="2" type="ORF">LDX53_05200</name>
</gene>
<dbReference type="RefSeq" id="WP_046327233.1">
    <property type="nucleotide sequence ID" value="NZ_CP084389.1"/>
</dbReference>
<evidence type="ECO:0000256" key="1">
    <source>
        <dbReference type="SAM" id="Phobius"/>
    </source>
</evidence>
<reference evidence="2" key="1">
    <citation type="submission" date="2021-09" db="EMBL/GenBank/DDBJ databases">
        <title>Lactobacillus species from Apis mellifera, Switzerland.</title>
        <authorList>
            <person name="Pfister J."/>
            <person name="Brown A."/>
            <person name="Neumann P."/>
            <person name="Collaud A."/>
            <person name="Retschnig G."/>
            <person name="Perreten V."/>
        </authorList>
    </citation>
    <scope>NUCLEOTIDE SEQUENCE</scope>
    <source>
        <strain evidence="2">IBH002</strain>
    </source>
</reference>
<proteinExistence type="predicted"/>
<feature type="transmembrane region" description="Helical" evidence="1">
    <location>
        <begin position="32"/>
        <end position="56"/>
    </location>
</feature>
<name>A0AA47GGA2_9LACO</name>
<accession>A0AA47GGA2</accession>